<feature type="region of interest" description="Disordered" evidence="2">
    <location>
        <begin position="88"/>
        <end position="114"/>
    </location>
</feature>
<feature type="compositionally biased region" description="Basic residues" evidence="2">
    <location>
        <begin position="256"/>
        <end position="265"/>
    </location>
</feature>
<dbReference type="PANTHER" id="PTHR38936:SF1">
    <property type="entry name" value="DUF641 DOMAIN-CONTAINING PROTEIN"/>
    <property type="match status" value="1"/>
</dbReference>
<protein>
    <submittedName>
        <fullName evidence="4">Uncharacterized protein LOC111455873 isoform X1</fullName>
    </submittedName>
</protein>
<dbReference type="AlphaFoldDB" id="A0A6J1GMT0"/>
<accession>A0A6J1GMT0</accession>
<proteinExistence type="predicted"/>
<evidence type="ECO:0000313" key="4">
    <source>
        <dbReference type="RefSeq" id="XP_022953277.1"/>
    </source>
</evidence>
<keyword evidence="3" id="KW-1185">Reference proteome</keyword>
<sequence length="265" mass="29849">MRNKSQAAKSGENAELSTEATHESTMTASERSEGGTNPSLKKVKSPSTSRSSSKKKVNMVSIRRSERIQNSTPLNFKIQNVIEEINLSESDKEDELPTDHEKSSPSPSKENGWSELMMGTRRFEAKIDYILKLFETHGHTLDSIKTEVIKRSFLTETVPTPDMNYKSMYIASQKKIEELAEENRVLTKKLENAHELFEAIVQYKNGNRDAFEMLEKLKDVVLISNGLRASESTQATSQVELDKVPGLDADNVPPSSKRKKLTKQK</sequence>
<feature type="compositionally biased region" description="Polar residues" evidence="2">
    <location>
        <begin position="15"/>
        <end position="39"/>
    </location>
</feature>
<keyword evidence="1" id="KW-0175">Coiled coil</keyword>
<dbReference type="RefSeq" id="XP_022953277.1">
    <property type="nucleotide sequence ID" value="XM_023097509.1"/>
</dbReference>
<feature type="region of interest" description="Disordered" evidence="2">
    <location>
        <begin position="234"/>
        <end position="265"/>
    </location>
</feature>
<gene>
    <name evidence="4" type="primary">LOC111455873</name>
</gene>
<evidence type="ECO:0000313" key="3">
    <source>
        <dbReference type="Proteomes" id="UP000504609"/>
    </source>
</evidence>
<feature type="region of interest" description="Disordered" evidence="2">
    <location>
        <begin position="1"/>
        <end position="66"/>
    </location>
</feature>
<dbReference type="Proteomes" id="UP000504609">
    <property type="component" value="Unplaced"/>
</dbReference>
<dbReference type="KEGG" id="cmos:111455873"/>
<dbReference type="GeneID" id="111455873"/>
<reference evidence="4" key="1">
    <citation type="submission" date="2025-08" db="UniProtKB">
        <authorList>
            <consortium name="RefSeq"/>
        </authorList>
    </citation>
    <scope>IDENTIFICATION</scope>
    <source>
        <tissue evidence="4">Young leaves</tissue>
    </source>
</reference>
<evidence type="ECO:0000256" key="1">
    <source>
        <dbReference type="SAM" id="Coils"/>
    </source>
</evidence>
<dbReference type="PANTHER" id="PTHR38936">
    <property type="entry name" value="TITIN-LIKE ISOFORM X2"/>
    <property type="match status" value="1"/>
</dbReference>
<organism evidence="3 4">
    <name type="scientific">Cucurbita moschata</name>
    <name type="common">Winter crookneck squash</name>
    <name type="synonym">Cucurbita pepo var. moschata</name>
    <dbReference type="NCBI Taxonomy" id="3662"/>
    <lineage>
        <taxon>Eukaryota</taxon>
        <taxon>Viridiplantae</taxon>
        <taxon>Streptophyta</taxon>
        <taxon>Embryophyta</taxon>
        <taxon>Tracheophyta</taxon>
        <taxon>Spermatophyta</taxon>
        <taxon>Magnoliopsida</taxon>
        <taxon>eudicotyledons</taxon>
        <taxon>Gunneridae</taxon>
        <taxon>Pentapetalae</taxon>
        <taxon>rosids</taxon>
        <taxon>fabids</taxon>
        <taxon>Cucurbitales</taxon>
        <taxon>Cucurbitaceae</taxon>
        <taxon>Cucurbiteae</taxon>
        <taxon>Cucurbita</taxon>
    </lineage>
</organism>
<name>A0A6J1GMT0_CUCMO</name>
<feature type="coiled-coil region" evidence="1">
    <location>
        <begin position="169"/>
        <end position="196"/>
    </location>
</feature>
<evidence type="ECO:0000256" key="2">
    <source>
        <dbReference type="SAM" id="MobiDB-lite"/>
    </source>
</evidence>